<keyword evidence="3" id="KW-0812">Transmembrane</keyword>
<feature type="transmembrane region" description="Helical" evidence="3">
    <location>
        <begin position="21"/>
        <end position="38"/>
    </location>
</feature>
<dbReference type="InterPro" id="IPR050739">
    <property type="entry name" value="MFP"/>
</dbReference>
<dbReference type="EMBL" id="JBBHJY010000001">
    <property type="protein sequence ID" value="MEJ6008896.1"/>
    <property type="molecule type" value="Genomic_DNA"/>
</dbReference>
<evidence type="ECO:0000259" key="4">
    <source>
        <dbReference type="Pfam" id="PF25917"/>
    </source>
</evidence>
<keyword evidence="3" id="KW-1133">Transmembrane helix</keyword>
<feature type="domain" description="Multidrug resistance protein MdtA-like barrel-sandwich hybrid" evidence="4">
    <location>
        <begin position="55"/>
        <end position="242"/>
    </location>
</feature>
<evidence type="ECO:0000256" key="2">
    <source>
        <dbReference type="SAM" id="MobiDB-lite"/>
    </source>
</evidence>
<evidence type="ECO:0000256" key="3">
    <source>
        <dbReference type="SAM" id="Phobius"/>
    </source>
</evidence>
<comment type="subcellular location">
    <subcellularLocation>
        <location evidence="1">Cell envelope</location>
    </subcellularLocation>
</comment>
<evidence type="ECO:0000313" key="7">
    <source>
        <dbReference type="Proteomes" id="UP001379235"/>
    </source>
</evidence>
<organism evidence="6 7">
    <name type="scientific">Novosphingobium aquae</name>
    <dbReference type="NCBI Taxonomy" id="3133435"/>
    <lineage>
        <taxon>Bacteria</taxon>
        <taxon>Pseudomonadati</taxon>
        <taxon>Pseudomonadota</taxon>
        <taxon>Alphaproteobacteria</taxon>
        <taxon>Sphingomonadales</taxon>
        <taxon>Sphingomonadaceae</taxon>
        <taxon>Novosphingobium</taxon>
    </lineage>
</organism>
<name>A0ABU8S4P5_9SPHN</name>
<dbReference type="Proteomes" id="UP001379235">
    <property type="component" value="Unassembled WGS sequence"/>
</dbReference>
<keyword evidence="7" id="KW-1185">Reference proteome</keyword>
<dbReference type="PANTHER" id="PTHR30386">
    <property type="entry name" value="MEMBRANE FUSION SUBUNIT OF EMRAB-TOLC MULTIDRUG EFFLUX PUMP"/>
    <property type="match status" value="1"/>
</dbReference>
<dbReference type="RefSeq" id="WP_339964577.1">
    <property type="nucleotide sequence ID" value="NZ_JBBHJY010000001.1"/>
</dbReference>
<dbReference type="Gene3D" id="2.40.50.100">
    <property type="match status" value="1"/>
</dbReference>
<dbReference type="InterPro" id="IPR058634">
    <property type="entry name" value="AaeA-lik-b-barrel"/>
</dbReference>
<reference evidence="6 7" key="1">
    <citation type="submission" date="2024-03" db="EMBL/GenBank/DDBJ databases">
        <authorList>
            <person name="Jo J.-H."/>
        </authorList>
    </citation>
    <scope>NUCLEOTIDE SEQUENCE [LARGE SCALE GENOMIC DNA]</scope>
    <source>
        <strain evidence="6 7">AS3R-12</strain>
    </source>
</reference>
<keyword evidence="3" id="KW-0472">Membrane</keyword>
<protein>
    <submittedName>
        <fullName evidence="6">HlyD family secretion protein</fullName>
    </submittedName>
</protein>
<dbReference type="Pfam" id="PF25963">
    <property type="entry name" value="Beta-barrel_AAEA"/>
    <property type="match status" value="1"/>
</dbReference>
<evidence type="ECO:0000313" key="6">
    <source>
        <dbReference type="EMBL" id="MEJ6008896.1"/>
    </source>
</evidence>
<dbReference type="InterPro" id="IPR058625">
    <property type="entry name" value="MdtA-like_BSH"/>
</dbReference>
<feature type="region of interest" description="Disordered" evidence="2">
    <location>
        <begin position="342"/>
        <end position="362"/>
    </location>
</feature>
<dbReference type="PANTHER" id="PTHR30386:SF19">
    <property type="entry name" value="MULTIDRUG EXPORT PROTEIN EMRA-RELATED"/>
    <property type="match status" value="1"/>
</dbReference>
<dbReference type="Gene3D" id="2.40.30.170">
    <property type="match status" value="1"/>
</dbReference>
<feature type="domain" description="p-hydroxybenzoic acid efflux pump subunit AaeA-like beta-barrel" evidence="5">
    <location>
        <begin position="246"/>
        <end position="337"/>
    </location>
</feature>
<comment type="caution">
    <text evidence="6">The sequence shown here is derived from an EMBL/GenBank/DDBJ whole genome shotgun (WGS) entry which is preliminary data.</text>
</comment>
<accession>A0ABU8S4P5</accession>
<sequence length="362" mass="38289">MSDNAPVAEPQVSGSRLRRPLMLGGILIAAAVCLWFYLSGGRYVETDNAQLQAGKVMIAANVSGKVVAVEVKENQFVHAGDVLFRIDPSDFQAGVASAEAQLSGAIAEVGATRADYLQAQSEVSRMQAQLAFARSQAARQQSLLKEGISSQSQVDQAVLAVRTASDGIAAAQAHAAAIAAKMPAGSPATQPASRRAAAMVQTARIALENTVVRAAQDGIVTKVNQVQVGSYVTAGKPLFVMTGTRYWVEANFKENQLRYMRLGQPVTIHIDAFPDEELTGRIASFSPGTGNSFSVLPAENATGNWVKVTQRLPVEIAVDRLPKDLPLHAGLSVKVTVDTGHQRRLLGKDTPPNAPLAAKSGK</sequence>
<proteinExistence type="predicted"/>
<evidence type="ECO:0000259" key="5">
    <source>
        <dbReference type="Pfam" id="PF25963"/>
    </source>
</evidence>
<gene>
    <name evidence="6" type="ORF">WG900_03070</name>
</gene>
<evidence type="ECO:0000256" key="1">
    <source>
        <dbReference type="ARBA" id="ARBA00004196"/>
    </source>
</evidence>
<dbReference type="SUPFAM" id="SSF111369">
    <property type="entry name" value="HlyD-like secretion proteins"/>
    <property type="match status" value="2"/>
</dbReference>
<dbReference type="Pfam" id="PF25917">
    <property type="entry name" value="BSH_RND"/>
    <property type="match status" value="1"/>
</dbReference>